<protein>
    <recommendedName>
        <fullName evidence="4">Amidohydrolase-related domain-containing protein</fullName>
    </recommendedName>
</protein>
<gene>
    <name evidence="2" type="ORF">NIIDMKKI_08400</name>
</gene>
<keyword evidence="3" id="KW-1185">Reference proteome</keyword>
<dbReference type="InterPro" id="IPR032466">
    <property type="entry name" value="Metal_Hydrolase"/>
</dbReference>
<evidence type="ECO:0000313" key="3">
    <source>
        <dbReference type="Proteomes" id="UP000516380"/>
    </source>
</evidence>
<accession>A0A7G1I5D6</accession>
<dbReference type="SUPFAM" id="SSF51556">
    <property type="entry name" value="Metallo-dependent hydrolases"/>
    <property type="match status" value="1"/>
</dbReference>
<dbReference type="Proteomes" id="UP000516380">
    <property type="component" value="Chromosome"/>
</dbReference>
<dbReference type="AlphaFoldDB" id="A0A7G1I5D6"/>
<evidence type="ECO:0000256" key="1">
    <source>
        <dbReference type="SAM" id="MobiDB-lite"/>
    </source>
</evidence>
<sequence>MIEDAEGTRTPVIDASVHIFFPSNKDLRGFLREPFKSRGFPDYEMDWYGAPGGEYAPNAEGPNREYPGSSVELVADELFSKRGVDVAILHPMGRGIMPDRHLGSALHAAHNEMMVSRWLEHDEFGEKFRGTIRVNPDDIAGAVREIEKWRSHPRVVQIGVPLQSREVYGKPQFWPLWRPRPTRTCRWRFTSNPAKASDFRPRRPGTPAPTSNTSASWR</sequence>
<name>A0A7G1I5D6_MYCKA</name>
<evidence type="ECO:0000313" key="2">
    <source>
        <dbReference type="EMBL" id="BCI85634.1"/>
    </source>
</evidence>
<organism evidence="2 3">
    <name type="scientific">Mycobacterium kansasii</name>
    <dbReference type="NCBI Taxonomy" id="1768"/>
    <lineage>
        <taxon>Bacteria</taxon>
        <taxon>Bacillati</taxon>
        <taxon>Actinomycetota</taxon>
        <taxon>Actinomycetes</taxon>
        <taxon>Mycobacteriales</taxon>
        <taxon>Mycobacteriaceae</taxon>
        <taxon>Mycobacterium</taxon>
    </lineage>
</organism>
<feature type="region of interest" description="Disordered" evidence="1">
    <location>
        <begin position="190"/>
        <end position="218"/>
    </location>
</feature>
<reference evidence="2 3" key="1">
    <citation type="submission" date="2020-07" db="EMBL/GenBank/DDBJ databases">
        <title>Mycobacterium kansasii (former subtype) with zoonotic potential isolated from diseased indoor pet cat, Japan.</title>
        <authorList>
            <person name="Fukano H."/>
            <person name="Terazono T."/>
            <person name="Hoshino Y."/>
        </authorList>
    </citation>
    <scope>NUCLEOTIDE SEQUENCE [LARGE SCALE GENOMIC DNA]</scope>
    <source>
        <strain evidence="2 3">Kuro-I</strain>
    </source>
</reference>
<proteinExistence type="predicted"/>
<dbReference type="EMBL" id="AP023343">
    <property type="protein sequence ID" value="BCI85634.1"/>
    <property type="molecule type" value="Genomic_DNA"/>
</dbReference>
<dbReference type="Gene3D" id="3.20.20.140">
    <property type="entry name" value="Metal-dependent hydrolases"/>
    <property type="match status" value="1"/>
</dbReference>
<feature type="compositionally biased region" description="Polar residues" evidence="1">
    <location>
        <begin position="208"/>
        <end position="218"/>
    </location>
</feature>
<evidence type="ECO:0008006" key="4">
    <source>
        <dbReference type="Google" id="ProtNLM"/>
    </source>
</evidence>